<sequence length="127" mass="13896">MPNLTHFMIPADDVDRAKRFYAALLNWKIDPVVPSRDPGGIAAMQYHEITTGPVEPGALNTGGLYKRHQKEPILSFVRVEDIEGVVSKVEMLGGKIMMPVSEIPGVGLTAMILDTEGNLIGIWTPIE</sequence>
<dbReference type="eggNOG" id="arCOG04946">
    <property type="taxonomic scope" value="Archaea"/>
</dbReference>
<dbReference type="KEGG" id="mbn:Mboo_0578"/>
<evidence type="ECO:0000259" key="1">
    <source>
        <dbReference type="Pfam" id="PF00903"/>
    </source>
</evidence>
<dbReference type="InterPro" id="IPR029068">
    <property type="entry name" value="Glyas_Bleomycin-R_OHBP_Dase"/>
</dbReference>
<dbReference type="Gene3D" id="3.10.180.10">
    <property type="entry name" value="2,3-Dihydroxybiphenyl 1,2-Dioxygenase, domain 1"/>
    <property type="match status" value="1"/>
</dbReference>
<dbReference type="HOGENOM" id="CLU_127592_3_1_2"/>
<dbReference type="PANTHER" id="PTHR33993">
    <property type="entry name" value="GLYOXALASE-RELATED"/>
    <property type="match status" value="1"/>
</dbReference>
<gene>
    <name evidence="2" type="ordered locus">Mboo_0578</name>
</gene>
<evidence type="ECO:0000313" key="2">
    <source>
        <dbReference type="EMBL" id="ABS55096.1"/>
    </source>
</evidence>
<dbReference type="GO" id="GO:0051213">
    <property type="term" value="F:dioxygenase activity"/>
    <property type="evidence" value="ECO:0007669"/>
    <property type="project" value="UniProtKB-KW"/>
</dbReference>
<dbReference type="InterPro" id="IPR052164">
    <property type="entry name" value="Anthracycline_SecMetBiosynth"/>
</dbReference>
<dbReference type="RefSeq" id="WP_012106117.1">
    <property type="nucleotide sequence ID" value="NC_009712.1"/>
</dbReference>
<keyword evidence="2" id="KW-0223">Dioxygenase</keyword>
<dbReference type="Proteomes" id="UP000002408">
    <property type="component" value="Chromosome"/>
</dbReference>
<protein>
    <submittedName>
        <fullName evidence="2">Glyoxalase/bleomycin resistance protein/dioxygenase</fullName>
    </submittedName>
</protein>
<feature type="domain" description="Glyoxalase/fosfomycin resistance/dioxygenase" evidence="1">
    <location>
        <begin position="4"/>
        <end position="120"/>
    </location>
</feature>
<organism evidence="2 3">
    <name type="scientific">Methanoregula boonei (strain DSM 21154 / JCM 14090 / 6A8)</name>
    <dbReference type="NCBI Taxonomy" id="456442"/>
    <lineage>
        <taxon>Archaea</taxon>
        <taxon>Methanobacteriati</taxon>
        <taxon>Methanobacteriota</taxon>
        <taxon>Stenosarchaea group</taxon>
        <taxon>Methanomicrobia</taxon>
        <taxon>Methanomicrobiales</taxon>
        <taxon>Methanoregulaceae</taxon>
        <taxon>Methanoregula</taxon>
    </lineage>
</organism>
<evidence type="ECO:0000313" key="3">
    <source>
        <dbReference type="Proteomes" id="UP000002408"/>
    </source>
</evidence>
<accession>A7I5T5</accession>
<dbReference type="Pfam" id="PF00903">
    <property type="entry name" value="Glyoxalase"/>
    <property type="match status" value="1"/>
</dbReference>
<dbReference type="CDD" id="cd07247">
    <property type="entry name" value="SgaA_N_like"/>
    <property type="match status" value="1"/>
</dbReference>
<keyword evidence="2" id="KW-0560">Oxidoreductase</keyword>
<dbReference type="InterPro" id="IPR004360">
    <property type="entry name" value="Glyas_Fos-R_dOase_dom"/>
</dbReference>
<dbReference type="OrthoDB" id="134577at2157"/>
<dbReference type="SUPFAM" id="SSF54593">
    <property type="entry name" value="Glyoxalase/Bleomycin resistance protein/Dihydroxybiphenyl dioxygenase"/>
    <property type="match status" value="1"/>
</dbReference>
<proteinExistence type="predicted"/>
<dbReference type="EMBL" id="CP000780">
    <property type="protein sequence ID" value="ABS55096.1"/>
    <property type="molecule type" value="Genomic_DNA"/>
</dbReference>
<keyword evidence="3" id="KW-1185">Reference proteome</keyword>
<dbReference type="AlphaFoldDB" id="A7I5T5"/>
<dbReference type="STRING" id="456442.Mboo_0578"/>
<dbReference type="GeneID" id="5411507"/>
<reference evidence="3" key="1">
    <citation type="journal article" date="2015" name="Microbiology">
        <title>Genome of Methanoregula boonei 6A8 reveals adaptations to oligotrophic peatland environments.</title>
        <authorList>
            <person name="Braeuer S."/>
            <person name="Cadillo-Quiroz H."/>
            <person name="Kyrpides N."/>
            <person name="Woyke T."/>
            <person name="Goodwin L."/>
            <person name="Detter C."/>
            <person name="Podell S."/>
            <person name="Yavitt J.B."/>
            <person name="Zinder S.H."/>
        </authorList>
    </citation>
    <scope>NUCLEOTIDE SEQUENCE [LARGE SCALE GENOMIC DNA]</scope>
    <source>
        <strain evidence="3">DSM 21154 / JCM 14090 / 6A8</strain>
    </source>
</reference>
<name>A7I5T5_METB6</name>